<keyword evidence="3" id="KW-1185">Reference proteome</keyword>
<reference evidence="2 3" key="1">
    <citation type="journal article" date="2018" name="Nat. Ecol. Evol.">
        <title>Shark genomes provide insights into elasmobranch evolution and the origin of vertebrates.</title>
        <authorList>
            <person name="Hara Y"/>
            <person name="Yamaguchi K"/>
            <person name="Onimaru K"/>
            <person name="Kadota M"/>
            <person name="Koyanagi M"/>
            <person name="Keeley SD"/>
            <person name="Tatsumi K"/>
            <person name="Tanaka K"/>
            <person name="Motone F"/>
            <person name="Kageyama Y"/>
            <person name="Nozu R"/>
            <person name="Adachi N"/>
            <person name="Nishimura O"/>
            <person name="Nakagawa R"/>
            <person name="Tanegashima C"/>
            <person name="Kiyatake I"/>
            <person name="Matsumoto R"/>
            <person name="Murakumo K"/>
            <person name="Nishida K"/>
            <person name="Terakita A"/>
            <person name="Kuratani S"/>
            <person name="Sato K"/>
            <person name="Hyodo S Kuraku.S."/>
        </authorList>
    </citation>
    <scope>NUCLEOTIDE SEQUENCE [LARGE SCALE GENOMIC DNA]</scope>
</reference>
<feature type="compositionally biased region" description="Low complexity" evidence="1">
    <location>
        <begin position="32"/>
        <end position="54"/>
    </location>
</feature>
<accession>A0A401TRS6</accession>
<sequence>MGRTRRTGVERQGDGMSEESWRIVGEGWLRYTLTPPTSTSTSPAQPSPPQRQTQAGRGSEIRRLQGALLAVDLGAIGSEKGESQ</sequence>
<evidence type="ECO:0000313" key="3">
    <source>
        <dbReference type="Proteomes" id="UP000287033"/>
    </source>
</evidence>
<dbReference type="EMBL" id="BEZZ01157132">
    <property type="protein sequence ID" value="GCC45319.1"/>
    <property type="molecule type" value="Genomic_DNA"/>
</dbReference>
<dbReference type="Proteomes" id="UP000287033">
    <property type="component" value="Unassembled WGS sequence"/>
</dbReference>
<evidence type="ECO:0000313" key="2">
    <source>
        <dbReference type="EMBL" id="GCC45319.1"/>
    </source>
</evidence>
<proteinExistence type="predicted"/>
<dbReference type="AlphaFoldDB" id="A0A401TRS6"/>
<evidence type="ECO:0000256" key="1">
    <source>
        <dbReference type="SAM" id="MobiDB-lite"/>
    </source>
</evidence>
<comment type="caution">
    <text evidence="2">The sequence shown here is derived from an EMBL/GenBank/DDBJ whole genome shotgun (WGS) entry which is preliminary data.</text>
</comment>
<gene>
    <name evidence="2" type="ORF">chiPu_0029451</name>
</gene>
<organism evidence="2 3">
    <name type="scientific">Chiloscyllium punctatum</name>
    <name type="common">Brownbanded bambooshark</name>
    <name type="synonym">Hemiscyllium punctatum</name>
    <dbReference type="NCBI Taxonomy" id="137246"/>
    <lineage>
        <taxon>Eukaryota</taxon>
        <taxon>Metazoa</taxon>
        <taxon>Chordata</taxon>
        <taxon>Craniata</taxon>
        <taxon>Vertebrata</taxon>
        <taxon>Chondrichthyes</taxon>
        <taxon>Elasmobranchii</taxon>
        <taxon>Galeomorphii</taxon>
        <taxon>Galeoidea</taxon>
        <taxon>Orectolobiformes</taxon>
        <taxon>Hemiscylliidae</taxon>
        <taxon>Chiloscyllium</taxon>
    </lineage>
</organism>
<feature type="region of interest" description="Disordered" evidence="1">
    <location>
        <begin position="1"/>
        <end position="59"/>
    </location>
</feature>
<name>A0A401TRS6_CHIPU</name>
<protein>
    <submittedName>
        <fullName evidence="2">Uncharacterized protein</fullName>
    </submittedName>
</protein>